<dbReference type="EMBL" id="CH445346">
    <property type="protein sequence ID" value="EAT80269.1"/>
    <property type="molecule type" value="Genomic_DNA"/>
</dbReference>
<name>Q0U708_PHANO</name>
<evidence type="ECO:0000313" key="4">
    <source>
        <dbReference type="Proteomes" id="UP000001055"/>
    </source>
</evidence>
<dbReference type="HOGENOM" id="CLU_1030992_0_0_1"/>
<dbReference type="AlphaFoldDB" id="Q0U708"/>
<dbReference type="OMA" id="HSTHCES"/>
<protein>
    <submittedName>
        <fullName evidence="3">Uncharacterized protein</fullName>
    </submittedName>
</protein>
<feature type="compositionally biased region" description="Basic and acidic residues" evidence="1">
    <location>
        <begin position="79"/>
        <end position="91"/>
    </location>
</feature>
<dbReference type="GeneID" id="5979588"/>
<reference evidence="4" key="1">
    <citation type="journal article" date="2007" name="Plant Cell">
        <title>Dothideomycete-plant interactions illuminated by genome sequencing and EST analysis of the wheat pathogen Stagonospora nodorum.</title>
        <authorList>
            <person name="Hane J.K."/>
            <person name="Lowe R.G."/>
            <person name="Solomon P.S."/>
            <person name="Tan K.C."/>
            <person name="Schoch C.L."/>
            <person name="Spatafora J.W."/>
            <person name="Crous P.W."/>
            <person name="Kodira C."/>
            <person name="Birren B.W."/>
            <person name="Galagan J.E."/>
            <person name="Torriani S.F."/>
            <person name="McDonald B.A."/>
            <person name="Oliver R.P."/>
        </authorList>
    </citation>
    <scope>NUCLEOTIDE SEQUENCE [LARGE SCALE GENOMIC DNA]</scope>
    <source>
        <strain evidence="4">SN15 / ATCC MYA-4574 / FGSC 10173</strain>
    </source>
</reference>
<organism evidence="3 4">
    <name type="scientific">Phaeosphaeria nodorum (strain SN15 / ATCC MYA-4574 / FGSC 10173)</name>
    <name type="common">Glume blotch fungus</name>
    <name type="synonym">Parastagonospora nodorum</name>
    <dbReference type="NCBI Taxonomy" id="321614"/>
    <lineage>
        <taxon>Eukaryota</taxon>
        <taxon>Fungi</taxon>
        <taxon>Dikarya</taxon>
        <taxon>Ascomycota</taxon>
        <taxon>Pezizomycotina</taxon>
        <taxon>Dothideomycetes</taxon>
        <taxon>Pleosporomycetidae</taxon>
        <taxon>Pleosporales</taxon>
        <taxon>Pleosporineae</taxon>
        <taxon>Phaeosphaeriaceae</taxon>
        <taxon>Parastagonospora</taxon>
    </lineage>
</organism>
<dbReference type="VEuPathDB" id="FungiDB:JI435_424160"/>
<feature type="transmembrane region" description="Helical" evidence="2">
    <location>
        <begin position="109"/>
        <end position="128"/>
    </location>
</feature>
<evidence type="ECO:0000256" key="1">
    <source>
        <dbReference type="SAM" id="MobiDB-lite"/>
    </source>
</evidence>
<keyword evidence="2" id="KW-0812">Transmembrane</keyword>
<dbReference type="InParanoid" id="Q0U708"/>
<feature type="region of interest" description="Disordered" evidence="1">
    <location>
        <begin position="62"/>
        <end position="100"/>
    </location>
</feature>
<evidence type="ECO:0000256" key="2">
    <source>
        <dbReference type="SAM" id="Phobius"/>
    </source>
</evidence>
<dbReference type="Proteomes" id="UP000001055">
    <property type="component" value="Unassembled WGS sequence"/>
</dbReference>
<accession>Q0U708</accession>
<keyword evidence="2" id="KW-0472">Membrane</keyword>
<dbReference type="eggNOG" id="ENOG502RIS0">
    <property type="taxonomic scope" value="Eukaryota"/>
</dbReference>
<dbReference type="RefSeq" id="XP_001802679.1">
    <property type="nucleotide sequence ID" value="XM_001802627.1"/>
</dbReference>
<gene>
    <name evidence="3" type="ORF">SNOG_12456</name>
</gene>
<proteinExistence type="predicted"/>
<feature type="region of interest" description="Disordered" evidence="1">
    <location>
        <begin position="187"/>
        <end position="222"/>
    </location>
</feature>
<evidence type="ECO:0000313" key="3">
    <source>
        <dbReference type="EMBL" id="EAT80269.1"/>
    </source>
</evidence>
<keyword evidence="2" id="KW-1133">Transmembrane helix</keyword>
<dbReference type="KEGG" id="pno:SNOG_12456"/>
<feature type="compositionally biased region" description="Polar residues" evidence="1">
    <location>
        <begin position="62"/>
        <end position="76"/>
    </location>
</feature>
<dbReference type="VEuPathDB" id="FungiDB:JI435_124560"/>
<sequence>MSQRRVCAVSSDSLNQLKTKTIVQVSYAESTLSQTSHCTITMPKQQSEHMNFQTQANRISMDSTTQAQPLEAQTTGVPVDHRDPNHPHFPGDLEAQPSARPSLNSKSRWIIGGVIVIILSLITAVLVGGKIGMDMATRPTRPVFTTVPIEHETKNITTIEYSTSVMQLSITPQPTTITTTSMSMMPSMAPLPTSTPTPKPSPISEAPKEPTSTPRRGKGGGRQCYIVGNWPTNAECVKRCTKQELDLKEDRTATCQVDPKAVFSCVVCKA</sequence>